<feature type="domain" description="VOC" evidence="1">
    <location>
        <begin position="3"/>
        <end position="127"/>
    </location>
</feature>
<dbReference type="PANTHER" id="PTHR36503">
    <property type="entry name" value="BLR2520 PROTEIN"/>
    <property type="match status" value="1"/>
</dbReference>
<evidence type="ECO:0000259" key="1">
    <source>
        <dbReference type="PROSITE" id="PS51819"/>
    </source>
</evidence>
<dbReference type="Pfam" id="PF00903">
    <property type="entry name" value="Glyoxalase"/>
    <property type="match status" value="1"/>
</dbReference>
<dbReference type="SUPFAM" id="SSF54593">
    <property type="entry name" value="Glyoxalase/Bleomycin resistance protein/Dihydroxybiphenyl dioxygenase"/>
    <property type="match status" value="1"/>
</dbReference>
<dbReference type="KEGG" id="mars:A8C75_11735"/>
<dbReference type="Proteomes" id="UP000078070">
    <property type="component" value="Chromosome"/>
</dbReference>
<dbReference type="InterPro" id="IPR029068">
    <property type="entry name" value="Glyas_Bleomycin-R_OHBP_Dase"/>
</dbReference>
<organism evidence="2 3">
    <name type="scientific">Marinobacterium aestuarii</name>
    <dbReference type="NCBI Taxonomy" id="1821621"/>
    <lineage>
        <taxon>Bacteria</taxon>
        <taxon>Pseudomonadati</taxon>
        <taxon>Pseudomonadota</taxon>
        <taxon>Gammaproteobacteria</taxon>
        <taxon>Oceanospirillales</taxon>
        <taxon>Oceanospirillaceae</taxon>
        <taxon>Marinobacterium</taxon>
    </lineage>
</organism>
<gene>
    <name evidence="2" type="ORF">A8C75_11735</name>
</gene>
<accession>A0A1A9EYP8</accession>
<dbReference type="InterPro" id="IPR004360">
    <property type="entry name" value="Glyas_Fos-R_dOase_dom"/>
</dbReference>
<dbReference type="InterPro" id="IPR037523">
    <property type="entry name" value="VOC_core"/>
</dbReference>
<dbReference type="PROSITE" id="PS51819">
    <property type="entry name" value="VOC"/>
    <property type="match status" value="1"/>
</dbReference>
<evidence type="ECO:0000313" key="3">
    <source>
        <dbReference type="Proteomes" id="UP000078070"/>
    </source>
</evidence>
<reference evidence="2 3" key="2">
    <citation type="journal article" date="2018" name="Int. J. Syst. Evol. Microbiol.">
        <title>Marinobacterium aestuarii sp. nov., a benzene-degrading marine bacterium isolated from estuary sediment.</title>
        <authorList>
            <person name="Bae S.S."/>
            <person name="Jung J."/>
            <person name="Chung D."/>
            <person name="Baek K."/>
        </authorList>
    </citation>
    <scope>NUCLEOTIDE SEQUENCE [LARGE SCALE GENOMIC DNA]</scope>
    <source>
        <strain evidence="2 3">ST58-10</strain>
    </source>
</reference>
<dbReference type="PANTHER" id="PTHR36503:SF2">
    <property type="entry name" value="BLR2408 PROTEIN"/>
    <property type="match status" value="1"/>
</dbReference>
<keyword evidence="3" id="KW-1185">Reference proteome</keyword>
<sequence>MNRQSYINLPVKHLERAVDFFTHLGFGFNPQFSDASATCMVVSSQMSVMLLSEARFQAFSPKNICDSSTFSEVLICLTCESRNEVDDLVKRALQAGGRTYNEPQDHGFMYGHGFQDLDGHVWELIYMAQEHMQDAQVELQQQTG</sequence>
<keyword evidence="2" id="KW-0223">Dioxygenase</keyword>
<reference evidence="3" key="1">
    <citation type="submission" date="2016-05" db="EMBL/GenBank/DDBJ databases">
        <authorList>
            <person name="Baek K."/>
            <person name="Yang S.-J."/>
        </authorList>
    </citation>
    <scope>NUCLEOTIDE SEQUENCE [LARGE SCALE GENOMIC DNA]</scope>
    <source>
        <strain evidence="3">ST58-10</strain>
    </source>
</reference>
<keyword evidence="2" id="KW-0560">Oxidoreductase</keyword>
<dbReference type="EMBL" id="CP015839">
    <property type="protein sequence ID" value="ANG63076.1"/>
    <property type="molecule type" value="Genomic_DNA"/>
</dbReference>
<proteinExistence type="predicted"/>
<dbReference type="AlphaFoldDB" id="A0A1A9EYP8"/>
<dbReference type="OrthoDB" id="4265398at2"/>
<dbReference type="GO" id="GO:0051213">
    <property type="term" value="F:dioxygenase activity"/>
    <property type="evidence" value="ECO:0007669"/>
    <property type="project" value="UniProtKB-KW"/>
</dbReference>
<dbReference type="STRING" id="1821621.A8C75_11735"/>
<dbReference type="RefSeq" id="WP_067382366.1">
    <property type="nucleotide sequence ID" value="NZ_CP015839.1"/>
</dbReference>
<protein>
    <submittedName>
        <fullName evidence="2">Extradiol dioxygenase</fullName>
    </submittedName>
</protein>
<evidence type="ECO:0000313" key="2">
    <source>
        <dbReference type="EMBL" id="ANG63076.1"/>
    </source>
</evidence>
<name>A0A1A9EYP8_9GAMM</name>
<dbReference type="Gene3D" id="3.10.180.10">
    <property type="entry name" value="2,3-Dihydroxybiphenyl 1,2-Dioxygenase, domain 1"/>
    <property type="match status" value="1"/>
</dbReference>